<dbReference type="GO" id="GO:0008237">
    <property type="term" value="F:metallopeptidase activity"/>
    <property type="evidence" value="ECO:0007669"/>
    <property type="project" value="UniProtKB-KW"/>
</dbReference>
<evidence type="ECO:0000256" key="5">
    <source>
        <dbReference type="SAM" id="SignalP"/>
    </source>
</evidence>
<dbReference type="PANTHER" id="PTHR30168">
    <property type="entry name" value="PUTATIVE MEMBRANE PROTEIN YPFJ"/>
    <property type="match status" value="1"/>
</dbReference>
<dbReference type="PANTHER" id="PTHR30168:SF0">
    <property type="entry name" value="INNER MEMBRANE PROTEIN"/>
    <property type="match status" value="1"/>
</dbReference>
<reference evidence="6 7" key="1">
    <citation type="submission" date="2020-10" db="EMBL/GenBank/DDBJ databases">
        <title>Sequencing the genomes of 1000 actinobacteria strains.</title>
        <authorList>
            <person name="Klenk H.-P."/>
        </authorList>
    </citation>
    <scope>NUCLEOTIDE SEQUENCE [LARGE SCALE GENOMIC DNA]</scope>
    <source>
        <strain evidence="6 7">DSM 43748</strain>
    </source>
</reference>
<proteinExistence type="predicted"/>
<evidence type="ECO:0000256" key="2">
    <source>
        <dbReference type="ARBA" id="ARBA00022692"/>
    </source>
</evidence>
<dbReference type="InterPro" id="IPR007343">
    <property type="entry name" value="Uncharacterised_pept_Zn_put"/>
</dbReference>
<dbReference type="Pfam" id="PF04228">
    <property type="entry name" value="Zn_peptidase"/>
    <property type="match status" value="1"/>
</dbReference>
<accession>A0ABR9K998</accession>
<gene>
    <name evidence="6" type="ORF">H4W81_001107</name>
</gene>
<dbReference type="RefSeq" id="WP_318781539.1">
    <property type="nucleotide sequence ID" value="NZ_BAAASY010000003.1"/>
</dbReference>
<name>A0ABR9K998_9ACTN</name>
<feature type="chain" id="PRO_5047249563" evidence="5">
    <location>
        <begin position="28"/>
        <end position="267"/>
    </location>
</feature>
<evidence type="ECO:0000256" key="1">
    <source>
        <dbReference type="ARBA" id="ARBA00004167"/>
    </source>
</evidence>
<protein>
    <submittedName>
        <fullName evidence="6">Metalloprotease</fullName>
    </submittedName>
</protein>
<keyword evidence="6" id="KW-0482">Metalloprotease</keyword>
<evidence type="ECO:0000256" key="4">
    <source>
        <dbReference type="ARBA" id="ARBA00023136"/>
    </source>
</evidence>
<keyword evidence="6" id="KW-0378">Hydrolase</keyword>
<evidence type="ECO:0000313" key="6">
    <source>
        <dbReference type="EMBL" id="MBE1558328.1"/>
    </source>
</evidence>
<sequence length="267" mass="28728">MKLTLPRVTTCALALVTAGALTVPAPAALGETEATGGARVGPPRLLYETGRLRAASCPEPPLISGGIPRSKEYLTAIVRCMDAGWSAHLRRAGLRYRAPTVLYVEEPRDTVCGLPWPGGAAAFYCTERATLVFTLEGPWIEGRTDLYPLKVAAHEYGHHVQQQAGVRSAYERLVRGRKGDQAELGRRYELQADCLAGVFAGSVWRSLGRSPADWTALVETVRASGDEPDGRHSHGKGAGRAYWLQRGYAARSPSACDTWSAPSAKVS</sequence>
<keyword evidence="3" id="KW-1133">Transmembrane helix</keyword>
<comment type="subcellular location">
    <subcellularLocation>
        <location evidence="1">Membrane</location>
        <topology evidence="1">Single-pass membrane protein</topology>
    </subcellularLocation>
</comment>
<evidence type="ECO:0000313" key="7">
    <source>
        <dbReference type="Proteomes" id="UP000661607"/>
    </source>
</evidence>
<dbReference type="EMBL" id="JADBEF010000001">
    <property type="protein sequence ID" value="MBE1558328.1"/>
    <property type="molecule type" value="Genomic_DNA"/>
</dbReference>
<organism evidence="6 7">
    <name type="scientific">Nonomuraea africana</name>
    <dbReference type="NCBI Taxonomy" id="46171"/>
    <lineage>
        <taxon>Bacteria</taxon>
        <taxon>Bacillati</taxon>
        <taxon>Actinomycetota</taxon>
        <taxon>Actinomycetes</taxon>
        <taxon>Streptosporangiales</taxon>
        <taxon>Streptosporangiaceae</taxon>
        <taxon>Nonomuraea</taxon>
    </lineage>
</organism>
<keyword evidence="2" id="KW-0812">Transmembrane</keyword>
<keyword evidence="7" id="KW-1185">Reference proteome</keyword>
<keyword evidence="5" id="KW-0732">Signal</keyword>
<feature type="signal peptide" evidence="5">
    <location>
        <begin position="1"/>
        <end position="27"/>
    </location>
</feature>
<comment type="caution">
    <text evidence="6">The sequence shown here is derived from an EMBL/GenBank/DDBJ whole genome shotgun (WGS) entry which is preliminary data.</text>
</comment>
<dbReference type="Proteomes" id="UP000661607">
    <property type="component" value="Unassembled WGS sequence"/>
</dbReference>
<keyword evidence="6" id="KW-0645">Protease</keyword>
<keyword evidence="4" id="KW-0472">Membrane</keyword>
<evidence type="ECO:0000256" key="3">
    <source>
        <dbReference type="ARBA" id="ARBA00022989"/>
    </source>
</evidence>